<geneLocation type="plasmid" evidence="2">
    <name>unnamed4</name>
</geneLocation>
<protein>
    <submittedName>
        <fullName evidence="2">Uncharacterized protein</fullName>
    </submittedName>
</protein>
<organism evidence="2">
    <name type="scientific">Microvirga ossetica</name>
    <dbReference type="NCBI Taxonomy" id="1882682"/>
    <lineage>
        <taxon>Bacteria</taxon>
        <taxon>Pseudomonadati</taxon>
        <taxon>Pseudomonadota</taxon>
        <taxon>Alphaproteobacteria</taxon>
        <taxon>Hyphomicrobiales</taxon>
        <taxon>Methylobacteriaceae</taxon>
        <taxon>Microvirga</taxon>
    </lineage>
</organism>
<evidence type="ECO:0000256" key="1">
    <source>
        <dbReference type="SAM" id="SignalP"/>
    </source>
</evidence>
<feature type="chain" id="PRO_5008536563" evidence="1">
    <location>
        <begin position="20"/>
        <end position="173"/>
    </location>
</feature>
<feature type="signal peptide" evidence="1">
    <location>
        <begin position="1"/>
        <end position="19"/>
    </location>
</feature>
<keyword evidence="2" id="KW-0614">Plasmid</keyword>
<proteinExistence type="predicted"/>
<dbReference type="EMBL" id="CP016620">
    <property type="protein sequence ID" value="ANY84915.1"/>
    <property type="molecule type" value="Genomic_DNA"/>
</dbReference>
<sequence>MRIAKVTSAHLAAVLTAGAALFGDPAEAARLHCATLSHVTSNAEGRIQEADPAEPFAMSWQTFDFDTSTLTLTNALPDGATFSQKLQKGLLSTSEFVGFFRIGASPIGMLHISLSSTPMTFSLYRPSRGWSLCLKGGRNAIATAFPNAGRWIPVKVTSCCRRLAAAPFRVEVD</sequence>
<keyword evidence="1" id="KW-0732">Signal</keyword>
<dbReference type="RefSeq" id="WP_099515752.1">
    <property type="nucleotide sequence ID" value="NZ_CP016620.1"/>
</dbReference>
<dbReference type="KEGG" id="moc:BB934_42540"/>
<evidence type="ECO:0000313" key="2">
    <source>
        <dbReference type="EMBL" id="ANY84915.1"/>
    </source>
</evidence>
<dbReference type="OrthoDB" id="9930962at2"/>
<reference evidence="2" key="1">
    <citation type="submission" date="2016-07" db="EMBL/GenBank/DDBJ databases">
        <title>Microvirga ossetica sp. nov. a new species of rhizobia isolated from root nodules of the legume species Vicia alpestris Steven originated from North Ossetia region in the Caucasus.</title>
        <authorList>
            <person name="Safronova V.I."/>
            <person name="Kuznetsova I.G."/>
            <person name="Sazanova A.L."/>
            <person name="Belimov A."/>
            <person name="Andronov E."/>
            <person name="Osledkin Y.S."/>
            <person name="Onishchuk O.P."/>
            <person name="Kurchak O.N."/>
            <person name="Shaposhnikov A.I."/>
            <person name="Willems A."/>
            <person name="Tikhonovich I.A."/>
        </authorList>
    </citation>
    <scope>NUCLEOTIDE SEQUENCE [LARGE SCALE GENOMIC DNA]</scope>
    <source>
        <strain evidence="2">V5/3M</strain>
        <plasmid evidence="2">unnamed4</plasmid>
    </source>
</reference>
<name>A0A1B2EY59_9HYPH</name>
<gene>
    <name evidence="2" type="ORF">BB934_42540</name>
</gene>
<dbReference type="AlphaFoldDB" id="A0A1B2EY59"/>
<accession>A0A1B2EY59</accession>